<protein>
    <submittedName>
        <fullName evidence="1">Uncharacterized protein</fullName>
    </submittedName>
</protein>
<name>A0ABT9Z4S2_9BACI</name>
<evidence type="ECO:0000313" key="2">
    <source>
        <dbReference type="Proteomes" id="UP001232245"/>
    </source>
</evidence>
<comment type="caution">
    <text evidence="1">The sequence shown here is derived from an EMBL/GenBank/DDBJ whole genome shotgun (WGS) entry which is preliminary data.</text>
</comment>
<dbReference type="InterPro" id="IPR057955">
    <property type="entry name" value="SF0329-like"/>
</dbReference>
<proteinExistence type="predicted"/>
<organism evidence="1 2">
    <name type="scientific">Metabacillus niabensis</name>
    <dbReference type="NCBI Taxonomy" id="324854"/>
    <lineage>
        <taxon>Bacteria</taxon>
        <taxon>Bacillati</taxon>
        <taxon>Bacillota</taxon>
        <taxon>Bacilli</taxon>
        <taxon>Bacillales</taxon>
        <taxon>Bacillaceae</taxon>
        <taxon>Metabacillus</taxon>
    </lineage>
</organism>
<keyword evidence="2" id="KW-1185">Reference proteome</keyword>
<dbReference type="Proteomes" id="UP001232245">
    <property type="component" value="Unassembled WGS sequence"/>
</dbReference>
<dbReference type="EMBL" id="JAUSTZ010000008">
    <property type="protein sequence ID" value="MDQ0227262.1"/>
    <property type="molecule type" value="Genomic_DNA"/>
</dbReference>
<dbReference type="RefSeq" id="WP_095303618.1">
    <property type="nucleotide sequence ID" value="NZ_JAUSTZ010000008.1"/>
</dbReference>
<gene>
    <name evidence="1" type="ORF">J2S02_003607</name>
</gene>
<dbReference type="Pfam" id="PF25753">
    <property type="entry name" value="SF0329"/>
    <property type="match status" value="1"/>
</dbReference>
<accession>A0ABT9Z4S2</accession>
<reference evidence="1 2" key="1">
    <citation type="submission" date="2023-07" db="EMBL/GenBank/DDBJ databases">
        <title>Genomic Encyclopedia of Type Strains, Phase IV (KMG-IV): sequencing the most valuable type-strain genomes for metagenomic binning, comparative biology and taxonomic classification.</title>
        <authorList>
            <person name="Goeker M."/>
        </authorList>
    </citation>
    <scope>NUCLEOTIDE SEQUENCE [LARGE SCALE GENOMIC DNA]</scope>
    <source>
        <strain evidence="1 2">DSM 17723</strain>
    </source>
</reference>
<sequence length="178" mass="20898">MYKPIWSKAKKQLKGYICESLKDRIDFHIINYRKAHDQLGRAVITVDKKEVLNMCTITSDIALIRKEWDIRRNQNIEYDVYNQNQNYEIGVQAHNLIKAEGIFAQYDFFDSLEQYFNSSIEKSLTSTDMVVKILSLIDRRIGKRTLEKLNESIKSESDIIKYFYQLRCNAEGLNLSIG</sequence>
<evidence type="ECO:0000313" key="1">
    <source>
        <dbReference type="EMBL" id="MDQ0227262.1"/>
    </source>
</evidence>